<keyword evidence="2" id="KW-0808">Transferase</keyword>
<dbReference type="GO" id="GO:0004672">
    <property type="term" value="F:protein kinase activity"/>
    <property type="evidence" value="ECO:0007669"/>
    <property type="project" value="InterPro"/>
</dbReference>
<evidence type="ECO:0000313" key="2">
    <source>
        <dbReference type="EMBL" id="QNO17103.1"/>
    </source>
</evidence>
<dbReference type="InterPro" id="IPR000719">
    <property type="entry name" value="Prot_kinase_dom"/>
</dbReference>
<dbReference type="Pfam" id="PF01636">
    <property type="entry name" value="APH"/>
    <property type="match status" value="1"/>
</dbReference>
<name>A0A7G9WEJ1_9FIRM</name>
<proteinExistence type="predicted"/>
<dbReference type="GO" id="GO:0005524">
    <property type="term" value="F:ATP binding"/>
    <property type="evidence" value="ECO:0007669"/>
    <property type="project" value="InterPro"/>
</dbReference>
<evidence type="ECO:0000259" key="1">
    <source>
        <dbReference type="PROSITE" id="PS50011"/>
    </source>
</evidence>
<dbReference type="Gene3D" id="3.30.200.20">
    <property type="entry name" value="Phosphorylase Kinase, domain 1"/>
    <property type="match status" value="1"/>
</dbReference>
<feature type="domain" description="Protein kinase" evidence="1">
    <location>
        <begin position="28"/>
        <end position="320"/>
    </location>
</feature>
<protein>
    <submittedName>
        <fullName evidence="2">Aminoglycoside phosphotransferase family protein</fullName>
    </submittedName>
</protein>
<dbReference type="InterPro" id="IPR002575">
    <property type="entry name" value="Aminoglycoside_PTrfase"/>
</dbReference>
<dbReference type="InterPro" id="IPR051678">
    <property type="entry name" value="AGP_Transferase"/>
</dbReference>
<dbReference type="SUPFAM" id="SSF56112">
    <property type="entry name" value="Protein kinase-like (PK-like)"/>
    <property type="match status" value="1"/>
</dbReference>
<sequence length="320" mass="36776">MPVSMTKNQKSRVQLEHMMQQACPNSPVKILNELTEGYFNAAYEVTLQNGKQVILKIAPPPDVSVMRYEKDLMAAEVGAMRLVAEQTDCPVAKILFFDQSRTLCDSDYFVMEKLPGKSFSVLQEQLTEAEKCHIQFSAGVFNRKLNAISGERFGCFAQPEKQYTAWFPAFKSLLQDVFADAEQVSASFSVKPQLLLELLERDKSCFEQVTCPQLVHWDLWAGNIFVDNGEISGLIDFERSLWGDFLMEAGFRSWQQEPAFLRGYGLQELTLAQQIRVLWYDVYLLLINSLECDYRHYETREIFHWASKMLLETVQKLGSK</sequence>
<dbReference type="RefSeq" id="WP_212506171.1">
    <property type="nucleotide sequence ID" value="NZ_CP060696.1"/>
</dbReference>
<dbReference type="PANTHER" id="PTHR21310:SF15">
    <property type="entry name" value="AMINOGLYCOSIDE PHOSPHOTRANSFERASE DOMAIN-CONTAINING PROTEIN"/>
    <property type="match status" value="1"/>
</dbReference>
<dbReference type="AlphaFoldDB" id="A0A7G9WEJ1"/>
<dbReference type="InterPro" id="IPR011009">
    <property type="entry name" value="Kinase-like_dom_sf"/>
</dbReference>
<dbReference type="Proteomes" id="UP000516046">
    <property type="component" value="Chromosome"/>
</dbReference>
<dbReference type="KEGG" id="caml:H6X83_09055"/>
<dbReference type="PROSITE" id="PS50011">
    <property type="entry name" value="PROTEIN_KINASE_DOM"/>
    <property type="match status" value="1"/>
</dbReference>
<reference evidence="2 3" key="1">
    <citation type="submission" date="2020-08" db="EMBL/GenBank/DDBJ databases">
        <authorList>
            <person name="Ren C."/>
            <person name="Gu Y."/>
            <person name="Xu Y."/>
        </authorList>
    </citation>
    <scope>NUCLEOTIDE SEQUENCE [LARGE SCALE GENOMIC DNA]</scope>
    <source>
        <strain evidence="2 3">LBM18003</strain>
    </source>
</reference>
<evidence type="ECO:0000313" key="3">
    <source>
        <dbReference type="Proteomes" id="UP000516046"/>
    </source>
</evidence>
<gene>
    <name evidence="2" type="ORF">H6X83_09055</name>
</gene>
<dbReference type="Gene3D" id="3.90.1200.10">
    <property type="match status" value="1"/>
</dbReference>
<dbReference type="PANTHER" id="PTHR21310">
    <property type="entry name" value="AMINOGLYCOSIDE PHOSPHOTRANSFERASE-RELATED-RELATED"/>
    <property type="match status" value="1"/>
</dbReference>
<accession>A0A7G9WEJ1</accession>
<keyword evidence="3" id="KW-1185">Reference proteome</keyword>
<organism evidence="2 3">
    <name type="scientific">Caproicibacterium amylolyticum</name>
    <dbReference type="NCBI Taxonomy" id="2766537"/>
    <lineage>
        <taxon>Bacteria</taxon>
        <taxon>Bacillati</taxon>
        <taxon>Bacillota</taxon>
        <taxon>Clostridia</taxon>
        <taxon>Eubacteriales</taxon>
        <taxon>Oscillospiraceae</taxon>
        <taxon>Caproicibacterium</taxon>
    </lineage>
</organism>
<dbReference type="EMBL" id="CP060696">
    <property type="protein sequence ID" value="QNO17103.1"/>
    <property type="molecule type" value="Genomic_DNA"/>
</dbReference>